<dbReference type="eggNOG" id="COG2109">
    <property type="taxonomic scope" value="Bacteria"/>
</dbReference>
<dbReference type="RefSeq" id="WP_012871686.1">
    <property type="nucleotide sequence ID" value="NC_013523.1"/>
</dbReference>
<evidence type="ECO:0000256" key="5">
    <source>
        <dbReference type="ARBA" id="ARBA00031529"/>
    </source>
</evidence>
<protein>
    <recommendedName>
        <fullName evidence="3">corrinoid adenosyltransferase</fullName>
        <ecNumber evidence="3">2.5.1.17</ecNumber>
    </recommendedName>
    <alternativeName>
        <fullName evidence="5">Cob(II)alamin adenosyltransferase</fullName>
    </alternativeName>
    <alternativeName>
        <fullName evidence="7">Cob(II)yrinic acid a,c-diamide adenosyltransferase</fullName>
    </alternativeName>
    <alternativeName>
        <fullName evidence="6">Cobinamide/cobalamin adenosyltransferase</fullName>
    </alternativeName>
</protein>
<accession>D1C322</accession>
<dbReference type="EC" id="2.5.1.17" evidence="3"/>
<evidence type="ECO:0000256" key="2">
    <source>
        <dbReference type="ARBA" id="ARBA00007487"/>
    </source>
</evidence>
<dbReference type="InterPro" id="IPR003724">
    <property type="entry name" value="CblAdoTrfase_CobA"/>
</dbReference>
<keyword evidence="11" id="KW-1185">Reference proteome</keyword>
<dbReference type="GO" id="GO:0008817">
    <property type="term" value="F:corrinoid adenosyltransferase activity"/>
    <property type="evidence" value="ECO:0007669"/>
    <property type="project" value="UniProtKB-EC"/>
</dbReference>
<dbReference type="KEGG" id="sti:Sthe_1204"/>
<sequence>MAGQSTEKNGQSTQRGYLMLLVGHERATSDAALGIALRAAGHNLRVHIIEFLKGGRDRGEVAAVSFLTGVTLTQYGTVPPQRTVEDMDGPAIAPDRLEAALREAQVHVRQRVTNILILDGLLTLVGQGLVEESRILDLVNESAPWLDIVVSGATVTDTLKEAADSVTMMEIVKSSERAEQPLRRGIHY</sequence>
<evidence type="ECO:0000256" key="7">
    <source>
        <dbReference type="ARBA" id="ARBA00033354"/>
    </source>
</evidence>
<comment type="function">
    <text evidence="4">Required for both de novo synthesis of the corrin ring for the assimilation of exogenous corrinoids. Participates in the adenosylation of a variety of incomplete and complete corrinoids.</text>
</comment>
<comment type="catalytic activity">
    <reaction evidence="8">
        <text>2 cob(II)yrinate a,c diamide + reduced [electron-transfer flavoprotein] + 2 ATP = 2 adenosylcob(III)yrinate a,c-diamide + 2 triphosphate + oxidized [electron-transfer flavoprotein] + 3 H(+)</text>
        <dbReference type="Rhea" id="RHEA:11528"/>
        <dbReference type="Rhea" id="RHEA-COMP:10685"/>
        <dbReference type="Rhea" id="RHEA-COMP:10686"/>
        <dbReference type="ChEBI" id="CHEBI:15378"/>
        <dbReference type="ChEBI" id="CHEBI:18036"/>
        <dbReference type="ChEBI" id="CHEBI:30616"/>
        <dbReference type="ChEBI" id="CHEBI:57692"/>
        <dbReference type="ChEBI" id="CHEBI:58307"/>
        <dbReference type="ChEBI" id="CHEBI:58503"/>
        <dbReference type="ChEBI" id="CHEBI:58537"/>
        <dbReference type="EC" id="2.5.1.17"/>
    </reaction>
</comment>
<dbReference type="Proteomes" id="UP000002027">
    <property type="component" value="Chromosome 1"/>
</dbReference>
<proteinExistence type="inferred from homology"/>
<dbReference type="STRING" id="479434.Sthe_1204"/>
<evidence type="ECO:0000256" key="3">
    <source>
        <dbReference type="ARBA" id="ARBA00012454"/>
    </source>
</evidence>
<comment type="pathway">
    <text evidence="1">Cofactor biosynthesis; adenosylcobalamin biosynthesis; adenosylcobalamin from cob(II)yrinate a,c-diamide: step 2/7.</text>
</comment>
<dbReference type="GO" id="GO:0009236">
    <property type="term" value="P:cobalamin biosynthetic process"/>
    <property type="evidence" value="ECO:0007669"/>
    <property type="project" value="InterPro"/>
</dbReference>
<dbReference type="InParanoid" id="D1C322"/>
<evidence type="ECO:0000256" key="8">
    <source>
        <dbReference type="ARBA" id="ARBA00048555"/>
    </source>
</evidence>
<gene>
    <name evidence="10" type="ordered locus">Sthe_1204</name>
</gene>
<dbReference type="AlphaFoldDB" id="D1C322"/>
<reference evidence="11" key="1">
    <citation type="submission" date="2009-11" db="EMBL/GenBank/DDBJ databases">
        <title>The complete chromosome 1 of Sphaerobacter thermophilus DSM 20745.</title>
        <authorList>
            <person name="Lucas S."/>
            <person name="Copeland A."/>
            <person name="Lapidus A."/>
            <person name="Glavina del Rio T."/>
            <person name="Dalin E."/>
            <person name="Tice H."/>
            <person name="Bruce D."/>
            <person name="Goodwin L."/>
            <person name="Pitluck S."/>
            <person name="Kyrpides N."/>
            <person name="Mavromatis K."/>
            <person name="Ivanova N."/>
            <person name="Mikhailova N."/>
            <person name="LaButti K.M."/>
            <person name="Clum A."/>
            <person name="Sun H.I."/>
            <person name="Brettin T."/>
            <person name="Detter J.C."/>
            <person name="Han C."/>
            <person name="Larimer F."/>
            <person name="Land M."/>
            <person name="Hauser L."/>
            <person name="Markowitz V."/>
            <person name="Cheng J.F."/>
            <person name="Hugenholtz P."/>
            <person name="Woyke T."/>
            <person name="Wu D."/>
            <person name="Steenblock K."/>
            <person name="Schneider S."/>
            <person name="Pukall R."/>
            <person name="Goeker M."/>
            <person name="Klenk H.P."/>
            <person name="Eisen J.A."/>
        </authorList>
    </citation>
    <scope>NUCLEOTIDE SEQUENCE [LARGE SCALE GENOMIC DNA]</scope>
    <source>
        <strain evidence="11">ATCC 49802 / DSM 20745 / S 6022</strain>
    </source>
</reference>
<dbReference type="EMBL" id="CP001823">
    <property type="protein sequence ID" value="ACZ38639.1"/>
    <property type="molecule type" value="Genomic_DNA"/>
</dbReference>
<evidence type="ECO:0000256" key="9">
    <source>
        <dbReference type="ARBA" id="ARBA00048692"/>
    </source>
</evidence>
<evidence type="ECO:0000313" key="10">
    <source>
        <dbReference type="EMBL" id="ACZ38639.1"/>
    </source>
</evidence>
<dbReference type="PANTHER" id="PTHR46638:SF1">
    <property type="entry name" value="CORRINOID ADENOSYLTRANSFERASE"/>
    <property type="match status" value="1"/>
</dbReference>
<dbReference type="PANTHER" id="PTHR46638">
    <property type="entry name" value="CORRINOID ADENOSYLTRANSFERASE"/>
    <property type="match status" value="1"/>
</dbReference>
<dbReference type="Pfam" id="PF02572">
    <property type="entry name" value="CobA_CobO_BtuR"/>
    <property type="match status" value="1"/>
</dbReference>
<dbReference type="InterPro" id="IPR027417">
    <property type="entry name" value="P-loop_NTPase"/>
</dbReference>
<dbReference type="OrthoDB" id="9810309at2"/>
<organism evidence="10 11">
    <name type="scientific">Sphaerobacter thermophilus (strain ATCC 49802 / DSM 20745 / KCCM 41009 / NCIMB 13125 / S 6022)</name>
    <dbReference type="NCBI Taxonomy" id="479434"/>
    <lineage>
        <taxon>Bacteria</taxon>
        <taxon>Pseudomonadati</taxon>
        <taxon>Thermomicrobiota</taxon>
        <taxon>Thermomicrobia</taxon>
        <taxon>Sphaerobacterales</taxon>
        <taxon>Sphaerobacterineae</taxon>
        <taxon>Sphaerobacteraceae</taxon>
        <taxon>Sphaerobacter</taxon>
    </lineage>
</organism>
<comment type="similarity">
    <text evidence="2">Belongs to the Cob(I)alamin adenosyltransferase family.</text>
</comment>
<evidence type="ECO:0000313" key="11">
    <source>
        <dbReference type="Proteomes" id="UP000002027"/>
    </source>
</evidence>
<keyword evidence="10" id="KW-0808">Transferase</keyword>
<evidence type="ECO:0000256" key="6">
    <source>
        <dbReference type="ARBA" id="ARBA00033334"/>
    </source>
</evidence>
<comment type="catalytic activity">
    <reaction evidence="9">
        <text>2 cob(II)alamin + reduced [electron-transfer flavoprotein] + 2 ATP = 2 adenosylcob(III)alamin + 2 triphosphate + oxidized [electron-transfer flavoprotein] + 3 H(+)</text>
        <dbReference type="Rhea" id="RHEA:28671"/>
        <dbReference type="Rhea" id="RHEA-COMP:10685"/>
        <dbReference type="Rhea" id="RHEA-COMP:10686"/>
        <dbReference type="ChEBI" id="CHEBI:15378"/>
        <dbReference type="ChEBI" id="CHEBI:16304"/>
        <dbReference type="ChEBI" id="CHEBI:18036"/>
        <dbReference type="ChEBI" id="CHEBI:18408"/>
        <dbReference type="ChEBI" id="CHEBI:30616"/>
        <dbReference type="ChEBI" id="CHEBI:57692"/>
        <dbReference type="ChEBI" id="CHEBI:58307"/>
        <dbReference type="EC" id="2.5.1.17"/>
    </reaction>
</comment>
<dbReference type="HOGENOM" id="CLU_1488358_0_0_0"/>
<evidence type="ECO:0000256" key="1">
    <source>
        <dbReference type="ARBA" id="ARBA00005121"/>
    </source>
</evidence>
<name>D1C322_SPHTD</name>
<dbReference type="Gene3D" id="3.40.50.300">
    <property type="entry name" value="P-loop containing nucleotide triphosphate hydrolases"/>
    <property type="match status" value="1"/>
</dbReference>
<reference evidence="10 11" key="2">
    <citation type="journal article" date="2010" name="Stand. Genomic Sci.">
        <title>Complete genome sequence of Desulfohalobium retbaense type strain (HR(100)).</title>
        <authorList>
            <person name="Spring S."/>
            <person name="Nolan M."/>
            <person name="Lapidus A."/>
            <person name="Glavina Del Rio T."/>
            <person name="Copeland A."/>
            <person name="Tice H."/>
            <person name="Cheng J.F."/>
            <person name="Lucas S."/>
            <person name="Land M."/>
            <person name="Chen F."/>
            <person name="Bruce D."/>
            <person name="Goodwin L."/>
            <person name="Pitluck S."/>
            <person name="Ivanova N."/>
            <person name="Mavromatis K."/>
            <person name="Mikhailova N."/>
            <person name="Pati A."/>
            <person name="Chen A."/>
            <person name="Palaniappan K."/>
            <person name="Hauser L."/>
            <person name="Chang Y.J."/>
            <person name="Jeffries C.D."/>
            <person name="Munk C."/>
            <person name="Kiss H."/>
            <person name="Chain P."/>
            <person name="Han C."/>
            <person name="Brettin T."/>
            <person name="Detter J.C."/>
            <person name="Schuler E."/>
            <person name="Goker M."/>
            <person name="Rohde M."/>
            <person name="Bristow J."/>
            <person name="Eisen J.A."/>
            <person name="Markowitz V."/>
            <person name="Hugenholtz P."/>
            <person name="Kyrpides N.C."/>
            <person name="Klenk H.P."/>
        </authorList>
    </citation>
    <scope>NUCLEOTIDE SEQUENCE [LARGE SCALE GENOMIC DNA]</scope>
    <source>
        <strain evidence="11">ATCC 49802 / DSM 20745 / S 6022</strain>
    </source>
</reference>
<dbReference type="SUPFAM" id="SSF52540">
    <property type="entry name" value="P-loop containing nucleoside triphosphate hydrolases"/>
    <property type="match status" value="1"/>
</dbReference>
<evidence type="ECO:0000256" key="4">
    <source>
        <dbReference type="ARBA" id="ARBA00024929"/>
    </source>
</evidence>
<dbReference type="GO" id="GO:0005524">
    <property type="term" value="F:ATP binding"/>
    <property type="evidence" value="ECO:0007669"/>
    <property type="project" value="InterPro"/>
</dbReference>